<feature type="transmembrane region" description="Helical" evidence="8">
    <location>
        <begin position="136"/>
        <end position="159"/>
    </location>
</feature>
<feature type="transmembrane region" description="Helical" evidence="8">
    <location>
        <begin position="81"/>
        <end position="100"/>
    </location>
</feature>
<feature type="transmembrane region" description="Helical" evidence="8">
    <location>
        <begin position="12"/>
        <end position="37"/>
    </location>
</feature>
<feature type="transmembrane region" description="Helical" evidence="8">
    <location>
        <begin position="402"/>
        <end position="424"/>
    </location>
</feature>
<comment type="subcellular location">
    <subcellularLocation>
        <location evidence="1">Membrane</location>
        <topology evidence="1">Multi-pass membrane protein</topology>
    </subcellularLocation>
</comment>
<feature type="transmembrane region" description="Helical" evidence="8">
    <location>
        <begin position="206"/>
        <end position="225"/>
    </location>
</feature>
<feature type="compositionally biased region" description="Basic and acidic residues" evidence="7">
    <location>
        <begin position="474"/>
        <end position="488"/>
    </location>
</feature>
<reference evidence="10" key="1">
    <citation type="submission" date="2020-07" db="EMBL/GenBank/DDBJ databases">
        <title>Multicomponent nature underlies the extraordinary mechanical properties of spider dragline silk.</title>
        <authorList>
            <person name="Kono N."/>
            <person name="Nakamura H."/>
            <person name="Mori M."/>
            <person name="Yoshida Y."/>
            <person name="Ohtoshi R."/>
            <person name="Malay A.D."/>
            <person name="Moran D.A.P."/>
            <person name="Tomita M."/>
            <person name="Numata K."/>
            <person name="Arakawa K."/>
        </authorList>
    </citation>
    <scope>NUCLEOTIDE SEQUENCE</scope>
</reference>
<dbReference type="Gene3D" id="1.20.1250.20">
    <property type="entry name" value="MFS general substrate transporter like domains"/>
    <property type="match status" value="2"/>
</dbReference>
<keyword evidence="11" id="KW-1185">Reference proteome</keyword>
<evidence type="ECO:0000256" key="6">
    <source>
        <dbReference type="ARBA" id="ARBA00023136"/>
    </source>
</evidence>
<protein>
    <recommendedName>
        <fullName evidence="9">Major facilitator superfamily (MFS) profile domain-containing protein</fullName>
    </recommendedName>
</protein>
<name>A0A8X6M474_TRICU</name>
<sequence length="500" mass="54854">MHGSLPKRYVLTLMALMASTLSIALQTSLTLTIVYMVKPSQDESPFTTPNECSALRNISFNASNHSKYTDSSKRFDWSTEIQGYAIGFQFVGMIFGYVPGGRLGELYGAKDTMICSILIASIFTILSTIAARISPYVFIICRVIVGLGTAPIFPIFVIMISKWIPESERTLISSIMLAGYGAGASVAYLVAGALCSSDFLGGWPSVFYSSGAVGIIWCVLCYFLVYESPENHPTISLKELEYLQKSIGRPPKEMKWIPWKSMATSVPVWSLAIGTFGQYWLLAFFVTSHALYLGTVLNIESTQNGLLSCVPNILRAIFACVVGGAIDWVRSRREFPVVYFRKGVTLCNAIVACLGFIGVMYAGCDAILATVAFIMGGLCGDFCIFGVALVPTDIAPSIRGTLAGILCSVGSIPYFLLPAMIGIFTKHEQSMRQWKYVYYCTIGVTIVTTIIYVCFGTSDPQPWGIENNNSNENPKNKEEEKQREKTDSDTNGLPHSTYHL</sequence>
<dbReference type="OrthoDB" id="2985014at2759"/>
<evidence type="ECO:0000313" key="11">
    <source>
        <dbReference type="Proteomes" id="UP000887116"/>
    </source>
</evidence>
<accession>A0A8X6M474</accession>
<dbReference type="InterPro" id="IPR050382">
    <property type="entry name" value="MFS_Na/Anion_cotransporter"/>
</dbReference>
<dbReference type="SUPFAM" id="SSF103473">
    <property type="entry name" value="MFS general substrate transporter"/>
    <property type="match status" value="1"/>
</dbReference>
<keyword evidence="5 8" id="KW-1133">Transmembrane helix</keyword>
<dbReference type="AlphaFoldDB" id="A0A8X6M474"/>
<keyword evidence="4" id="KW-0769">Symport</keyword>
<keyword evidence="2" id="KW-0813">Transport</keyword>
<dbReference type="GO" id="GO:0006820">
    <property type="term" value="P:monoatomic anion transport"/>
    <property type="evidence" value="ECO:0007669"/>
    <property type="project" value="TreeGrafter"/>
</dbReference>
<dbReference type="GO" id="GO:0016020">
    <property type="term" value="C:membrane"/>
    <property type="evidence" value="ECO:0007669"/>
    <property type="project" value="UniProtKB-SubCell"/>
</dbReference>
<keyword evidence="6 8" id="KW-0472">Membrane</keyword>
<evidence type="ECO:0000256" key="5">
    <source>
        <dbReference type="ARBA" id="ARBA00022989"/>
    </source>
</evidence>
<feature type="transmembrane region" description="Helical" evidence="8">
    <location>
        <begin position="268"/>
        <end position="293"/>
    </location>
</feature>
<feature type="transmembrane region" description="Helical" evidence="8">
    <location>
        <begin position="436"/>
        <end position="455"/>
    </location>
</feature>
<feature type="region of interest" description="Disordered" evidence="7">
    <location>
        <begin position="464"/>
        <end position="500"/>
    </location>
</feature>
<comment type="caution">
    <text evidence="10">The sequence shown here is derived from an EMBL/GenBank/DDBJ whole genome shotgun (WGS) entry which is preliminary data.</text>
</comment>
<dbReference type="Pfam" id="PF07690">
    <property type="entry name" value="MFS_1"/>
    <property type="match status" value="1"/>
</dbReference>
<keyword evidence="3 8" id="KW-0812">Transmembrane</keyword>
<dbReference type="FunFam" id="1.20.1250.20:FF:000003">
    <property type="entry name" value="Solute carrier family 17 member 3"/>
    <property type="match status" value="1"/>
</dbReference>
<dbReference type="InterPro" id="IPR036259">
    <property type="entry name" value="MFS_trans_sf"/>
</dbReference>
<organism evidence="10 11">
    <name type="scientific">Trichonephila clavata</name>
    <name type="common">Joro spider</name>
    <name type="synonym">Nephila clavata</name>
    <dbReference type="NCBI Taxonomy" id="2740835"/>
    <lineage>
        <taxon>Eukaryota</taxon>
        <taxon>Metazoa</taxon>
        <taxon>Ecdysozoa</taxon>
        <taxon>Arthropoda</taxon>
        <taxon>Chelicerata</taxon>
        <taxon>Arachnida</taxon>
        <taxon>Araneae</taxon>
        <taxon>Araneomorphae</taxon>
        <taxon>Entelegynae</taxon>
        <taxon>Araneoidea</taxon>
        <taxon>Nephilidae</taxon>
        <taxon>Trichonephila</taxon>
    </lineage>
</organism>
<dbReference type="GO" id="GO:0015293">
    <property type="term" value="F:symporter activity"/>
    <property type="evidence" value="ECO:0007669"/>
    <property type="project" value="UniProtKB-KW"/>
</dbReference>
<evidence type="ECO:0000256" key="3">
    <source>
        <dbReference type="ARBA" id="ARBA00022692"/>
    </source>
</evidence>
<gene>
    <name evidence="10" type="primary">Slc17a2</name>
    <name evidence="10" type="ORF">TNCT_238581</name>
</gene>
<evidence type="ECO:0000313" key="10">
    <source>
        <dbReference type="EMBL" id="GFR30684.1"/>
    </source>
</evidence>
<feature type="compositionally biased region" description="Polar residues" evidence="7">
    <location>
        <begin position="489"/>
        <end position="500"/>
    </location>
</feature>
<dbReference type="InterPro" id="IPR020846">
    <property type="entry name" value="MFS_dom"/>
</dbReference>
<dbReference type="PANTHER" id="PTHR11662">
    <property type="entry name" value="SOLUTE CARRIER FAMILY 17"/>
    <property type="match status" value="1"/>
</dbReference>
<evidence type="ECO:0000256" key="4">
    <source>
        <dbReference type="ARBA" id="ARBA00022847"/>
    </source>
</evidence>
<dbReference type="EMBL" id="BMAO01019460">
    <property type="protein sequence ID" value="GFR30684.1"/>
    <property type="molecule type" value="Genomic_DNA"/>
</dbReference>
<feature type="transmembrane region" description="Helical" evidence="8">
    <location>
        <begin position="171"/>
        <end position="194"/>
    </location>
</feature>
<evidence type="ECO:0000256" key="1">
    <source>
        <dbReference type="ARBA" id="ARBA00004141"/>
    </source>
</evidence>
<feature type="transmembrane region" description="Helical" evidence="8">
    <location>
        <begin position="313"/>
        <end position="331"/>
    </location>
</feature>
<evidence type="ECO:0000256" key="2">
    <source>
        <dbReference type="ARBA" id="ARBA00022448"/>
    </source>
</evidence>
<evidence type="ECO:0000256" key="8">
    <source>
        <dbReference type="SAM" id="Phobius"/>
    </source>
</evidence>
<dbReference type="InterPro" id="IPR011701">
    <property type="entry name" value="MFS"/>
</dbReference>
<dbReference type="FunFam" id="1.20.1250.20:FF:000423">
    <property type="entry name" value="Putative inorganic phosphate cotransporter-like Protein"/>
    <property type="match status" value="1"/>
</dbReference>
<dbReference type="Proteomes" id="UP000887116">
    <property type="component" value="Unassembled WGS sequence"/>
</dbReference>
<evidence type="ECO:0000256" key="7">
    <source>
        <dbReference type="SAM" id="MobiDB-lite"/>
    </source>
</evidence>
<dbReference type="PANTHER" id="PTHR11662:SF399">
    <property type="entry name" value="FI19708P1-RELATED"/>
    <property type="match status" value="1"/>
</dbReference>
<feature type="transmembrane region" description="Helical" evidence="8">
    <location>
        <begin position="367"/>
        <end position="390"/>
    </location>
</feature>
<proteinExistence type="predicted"/>
<feature type="transmembrane region" description="Helical" evidence="8">
    <location>
        <begin position="343"/>
        <end position="361"/>
    </location>
</feature>
<evidence type="ECO:0000259" key="9">
    <source>
        <dbReference type="PROSITE" id="PS50850"/>
    </source>
</evidence>
<dbReference type="PROSITE" id="PS50850">
    <property type="entry name" value="MFS"/>
    <property type="match status" value="1"/>
</dbReference>
<feature type="domain" description="Major facilitator superfamily (MFS) profile" evidence="9">
    <location>
        <begin position="12"/>
        <end position="460"/>
    </location>
</feature>
<feature type="transmembrane region" description="Helical" evidence="8">
    <location>
        <begin position="112"/>
        <end position="130"/>
    </location>
</feature>